<dbReference type="SMART" id="SM00857">
    <property type="entry name" value="Resolvase"/>
    <property type="match status" value="1"/>
</dbReference>
<evidence type="ECO:0000313" key="3">
    <source>
        <dbReference type="EMBL" id="XBO44200.1"/>
    </source>
</evidence>
<dbReference type="PROSITE" id="PS51737">
    <property type="entry name" value="RECOMBINASE_DNA_BIND"/>
    <property type="match status" value="1"/>
</dbReference>
<organism evidence="3">
    <name type="scientific">Pedococcus sp. KACC 23699</name>
    <dbReference type="NCBI Taxonomy" id="3149228"/>
    <lineage>
        <taxon>Bacteria</taxon>
        <taxon>Bacillati</taxon>
        <taxon>Actinomycetota</taxon>
        <taxon>Actinomycetes</taxon>
        <taxon>Micrococcales</taxon>
        <taxon>Intrasporangiaceae</taxon>
        <taxon>Pedococcus</taxon>
    </lineage>
</organism>
<protein>
    <submittedName>
        <fullName evidence="3">Recombinase family protein</fullName>
    </submittedName>
</protein>
<reference evidence="3" key="1">
    <citation type="submission" date="2024-05" db="EMBL/GenBank/DDBJ databases">
        <authorList>
            <person name="Kim S."/>
            <person name="Heo J."/>
            <person name="Choi H."/>
            <person name="Choi Y."/>
            <person name="Kwon S.-W."/>
            <person name="Kim Y."/>
        </authorList>
    </citation>
    <scope>NUCLEOTIDE SEQUENCE</scope>
    <source>
        <strain evidence="3">KACC 23699</strain>
    </source>
</reference>
<name>A0AAU7JVC2_9MICO</name>
<dbReference type="Gene3D" id="3.90.1750.20">
    <property type="entry name" value="Putative Large Serine Recombinase, Chain B, Domain 2"/>
    <property type="match status" value="1"/>
</dbReference>
<dbReference type="AlphaFoldDB" id="A0AAU7JVC2"/>
<evidence type="ECO:0000259" key="2">
    <source>
        <dbReference type="PROSITE" id="PS51737"/>
    </source>
</evidence>
<dbReference type="SUPFAM" id="SSF53041">
    <property type="entry name" value="Resolvase-like"/>
    <property type="match status" value="1"/>
</dbReference>
<dbReference type="Pfam" id="PF00239">
    <property type="entry name" value="Resolvase"/>
    <property type="match status" value="1"/>
</dbReference>
<dbReference type="InterPro" id="IPR050639">
    <property type="entry name" value="SSR_resolvase"/>
</dbReference>
<dbReference type="GO" id="GO:0000150">
    <property type="term" value="F:DNA strand exchange activity"/>
    <property type="evidence" value="ECO:0007669"/>
    <property type="project" value="InterPro"/>
</dbReference>
<dbReference type="GO" id="GO:0003677">
    <property type="term" value="F:DNA binding"/>
    <property type="evidence" value="ECO:0007669"/>
    <property type="project" value="InterPro"/>
</dbReference>
<dbReference type="InterPro" id="IPR038109">
    <property type="entry name" value="DNA_bind_recomb_sf"/>
</dbReference>
<dbReference type="Pfam" id="PF07508">
    <property type="entry name" value="Recombinase"/>
    <property type="match status" value="1"/>
</dbReference>
<dbReference type="InterPro" id="IPR036162">
    <property type="entry name" value="Resolvase-like_N_sf"/>
</dbReference>
<dbReference type="EMBL" id="CP157483">
    <property type="protein sequence ID" value="XBO44200.1"/>
    <property type="molecule type" value="Genomic_DNA"/>
</dbReference>
<dbReference type="PROSITE" id="PS51736">
    <property type="entry name" value="RECOMBINASES_3"/>
    <property type="match status" value="1"/>
</dbReference>
<dbReference type="InterPro" id="IPR011109">
    <property type="entry name" value="DNA_bind_recombinase_dom"/>
</dbReference>
<dbReference type="Gene3D" id="3.40.50.1390">
    <property type="entry name" value="Resolvase, N-terminal catalytic domain"/>
    <property type="match status" value="1"/>
</dbReference>
<dbReference type="PANTHER" id="PTHR30461">
    <property type="entry name" value="DNA-INVERTASE FROM LAMBDOID PROPHAGE"/>
    <property type="match status" value="1"/>
</dbReference>
<evidence type="ECO:0000259" key="1">
    <source>
        <dbReference type="PROSITE" id="PS51736"/>
    </source>
</evidence>
<dbReference type="InterPro" id="IPR025827">
    <property type="entry name" value="Zn_ribbon_recom_dom"/>
</dbReference>
<dbReference type="Pfam" id="PF13408">
    <property type="entry name" value="Zn_ribbon_recom"/>
    <property type="match status" value="1"/>
</dbReference>
<dbReference type="CDD" id="cd00338">
    <property type="entry name" value="Ser_Recombinase"/>
    <property type="match status" value="1"/>
</dbReference>
<dbReference type="InterPro" id="IPR006119">
    <property type="entry name" value="Resolv_N"/>
</dbReference>
<gene>
    <name evidence="3" type="ORF">ABEG17_02425</name>
</gene>
<feature type="domain" description="Recombinase" evidence="2">
    <location>
        <begin position="173"/>
        <end position="279"/>
    </location>
</feature>
<feature type="domain" description="Resolvase/invertase-type recombinase catalytic" evidence="1">
    <location>
        <begin position="4"/>
        <end position="149"/>
    </location>
</feature>
<dbReference type="RefSeq" id="WP_406831679.1">
    <property type="nucleotide sequence ID" value="NZ_CP157483.1"/>
</dbReference>
<sequence>MIPGRIAYVRVSTARDEMVAPEIQIDAMRAWAAQHHVPILDVVQDLDQSGRGFAKRKIASIIERIQRGEASGALVYNFSRFGRNATLALAHIAELEAAGGSILSATEPVDPETAIGRFTRTTALAVAELQSDQISDGWKAAIARRVKHGLPGDGQPRFGYVYHRAAGAVRSCPQGCPEGTCTTGYVLHPSTASILRNLYLSYLDGTSLPALAERLQVEGIASVRGGRWVTTTVRDMLDNGFGAGLVSTKGHFADGAHPPVISADEWAAYVRRRDESRTVAPRHRNAVHSTAGIAVCGLCGNSMVAASTRRDGKGYILRCGRMQSSGRGACAGVWIVRKSVDAAVLEWLKPAEAILTRAAALAATIRPITHLPTVPSGQGELRRQGKDLERRIQRITDAYEAEAFPLDEFLQRRAAAQAALDEVEHGLSEGAASKEVVTSFQIKNLIEQWEQFSSAAQRDVLKVLIERIVIHPRDSPIRVEIQPSRVFGSTLDLPITRQ</sequence>
<accession>A0AAU7JVC2</accession>
<proteinExistence type="predicted"/>
<dbReference type="PANTHER" id="PTHR30461:SF23">
    <property type="entry name" value="DNA RECOMBINASE-RELATED"/>
    <property type="match status" value="1"/>
</dbReference>